<accession>A0AAD3CMR7</accession>
<dbReference type="AlphaFoldDB" id="A0AAD3CMR7"/>
<protein>
    <submittedName>
        <fullName evidence="1">Uncharacterized protein</fullName>
    </submittedName>
</protein>
<dbReference type="InterPro" id="IPR016181">
    <property type="entry name" value="Acyl_CoA_acyltransferase"/>
</dbReference>
<keyword evidence="2" id="KW-1185">Reference proteome</keyword>
<evidence type="ECO:0000313" key="1">
    <source>
        <dbReference type="EMBL" id="GFH48818.1"/>
    </source>
</evidence>
<sequence length="283" mass="32598">MVSHKNDSDVNDNTSHSLSQVPLILQEKNLKCVDYTPTSAKKLLEDYGYFANEEDVLFDIERNLFGAFIDDDYEGQLHLSALHSITQSDKDEEPLGIAFWRLVPDHEMNEWFDWQHIGKALSNHKGNDSSNTMCKKKRMVRNNSVESIQKMVNSMHLPSDVVRDEDKGHVEMSHAWIKLELIAVRKHHCGHHLGSLLLACTLYNAHCKYDQSRVLLHIAGGEENIPALRLYNRFGFLKLRSGTAFHKPDRFLYVLGDIKYSLSHLLWKDDTISHDEETHMNTS</sequence>
<dbReference type="Proteomes" id="UP001054902">
    <property type="component" value="Unassembled WGS sequence"/>
</dbReference>
<reference evidence="1 2" key="1">
    <citation type="journal article" date="2021" name="Sci. Rep.">
        <title>The genome of the diatom Chaetoceros tenuissimus carries an ancient integrated fragment of an extant virus.</title>
        <authorList>
            <person name="Hongo Y."/>
            <person name="Kimura K."/>
            <person name="Takaki Y."/>
            <person name="Yoshida Y."/>
            <person name="Baba S."/>
            <person name="Kobayashi G."/>
            <person name="Nagasaki K."/>
            <person name="Hano T."/>
            <person name="Tomaru Y."/>
        </authorList>
    </citation>
    <scope>NUCLEOTIDE SEQUENCE [LARGE SCALE GENOMIC DNA]</scope>
    <source>
        <strain evidence="1 2">NIES-3715</strain>
    </source>
</reference>
<evidence type="ECO:0000313" key="2">
    <source>
        <dbReference type="Proteomes" id="UP001054902"/>
    </source>
</evidence>
<dbReference type="SUPFAM" id="SSF55729">
    <property type="entry name" value="Acyl-CoA N-acyltransferases (Nat)"/>
    <property type="match status" value="1"/>
</dbReference>
<proteinExistence type="predicted"/>
<name>A0AAD3CMR7_9STRA</name>
<organism evidence="1 2">
    <name type="scientific">Chaetoceros tenuissimus</name>
    <dbReference type="NCBI Taxonomy" id="426638"/>
    <lineage>
        <taxon>Eukaryota</taxon>
        <taxon>Sar</taxon>
        <taxon>Stramenopiles</taxon>
        <taxon>Ochrophyta</taxon>
        <taxon>Bacillariophyta</taxon>
        <taxon>Coscinodiscophyceae</taxon>
        <taxon>Chaetocerotophycidae</taxon>
        <taxon>Chaetocerotales</taxon>
        <taxon>Chaetocerotaceae</taxon>
        <taxon>Chaetoceros</taxon>
    </lineage>
</organism>
<dbReference type="Gene3D" id="3.40.630.30">
    <property type="match status" value="1"/>
</dbReference>
<dbReference type="EMBL" id="BLLK01000029">
    <property type="protein sequence ID" value="GFH48818.1"/>
    <property type="molecule type" value="Genomic_DNA"/>
</dbReference>
<gene>
    <name evidence="1" type="ORF">CTEN210_05294</name>
</gene>
<comment type="caution">
    <text evidence="1">The sequence shown here is derived from an EMBL/GenBank/DDBJ whole genome shotgun (WGS) entry which is preliminary data.</text>
</comment>